<name>A0A934JTY4_9GAMM</name>
<organism evidence="1 2">
    <name type="scientific">Marinomonas transparens</name>
    <dbReference type="NCBI Taxonomy" id="2795388"/>
    <lineage>
        <taxon>Bacteria</taxon>
        <taxon>Pseudomonadati</taxon>
        <taxon>Pseudomonadota</taxon>
        <taxon>Gammaproteobacteria</taxon>
        <taxon>Oceanospirillales</taxon>
        <taxon>Oceanospirillaceae</taxon>
        <taxon>Marinomonas</taxon>
    </lineage>
</organism>
<comment type="caution">
    <text evidence="1">The sequence shown here is derived from an EMBL/GenBank/DDBJ whole genome shotgun (WGS) entry which is preliminary data.</text>
</comment>
<reference evidence="1" key="1">
    <citation type="submission" date="2020-12" db="EMBL/GenBank/DDBJ databases">
        <title>Marinomonas arctica sp. nov., a psychrotolerant bacterium isolated from the Arctic.</title>
        <authorList>
            <person name="Zhang Y."/>
        </authorList>
    </citation>
    <scope>NUCLEOTIDE SEQUENCE</scope>
    <source>
        <strain evidence="1">C1424</strain>
    </source>
</reference>
<gene>
    <name evidence="1" type="ORF">I8J31_19680</name>
</gene>
<protein>
    <submittedName>
        <fullName evidence="1">Phage tail protein I</fullName>
    </submittedName>
</protein>
<dbReference type="EMBL" id="JAEMNX010000034">
    <property type="protein sequence ID" value="MBJ7539898.1"/>
    <property type="molecule type" value="Genomic_DNA"/>
</dbReference>
<keyword evidence="2" id="KW-1185">Reference proteome</keyword>
<dbReference type="AlphaFoldDB" id="A0A934JTY4"/>
<evidence type="ECO:0000313" key="1">
    <source>
        <dbReference type="EMBL" id="MBJ7539898.1"/>
    </source>
</evidence>
<dbReference type="Pfam" id="PF09684">
    <property type="entry name" value="Tail_P2_I"/>
    <property type="match status" value="1"/>
</dbReference>
<dbReference type="Proteomes" id="UP000628710">
    <property type="component" value="Unassembled WGS sequence"/>
</dbReference>
<evidence type="ECO:0000313" key="2">
    <source>
        <dbReference type="Proteomes" id="UP000628710"/>
    </source>
</evidence>
<accession>A0A934JTY4</accession>
<dbReference type="InterPro" id="IPR006521">
    <property type="entry name" value="Tail_protein_I"/>
</dbReference>
<dbReference type="NCBIfam" id="TIGR01634">
    <property type="entry name" value="tail_P2_I"/>
    <property type="match status" value="1"/>
</dbReference>
<sequence>MTQSKLPSGLKAYSVLPDNRSPLERALELALSESLYSIDHPFPELLNAQSTTVEAVAPLGIDHQVPVWDREDSEAVKRDRVEHAWRNRQKSGTRSGFLDSLQQMGFGSEVTPWFKLSPVAAPYFFQVWVYCSDRVLTPEINTRIDELLIEMKSERDTYELNLARESIATPKMAVAAEIGVTITSYPYSPEGGDSTSLNFIGTAQHLRIISTSEPAYNERL</sequence>
<proteinExistence type="predicted"/>
<dbReference type="RefSeq" id="WP_199470293.1">
    <property type="nucleotide sequence ID" value="NZ_JAEMNX010000034.1"/>
</dbReference>